<accession>A0ABR0JWD7</accession>
<gene>
    <name evidence="2" type="ORF">LTR24_009769</name>
</gene>
<keyword evidence="3" id="KW-1185">Reference proteome</keyword>
<feature type="compositionally biased region" description="Polar residues" evidence="1">
    <location>
        <begin position="12"/>
        <end position="22"/>
    </location>
</feature>
<feature type="compositionally biased region" description="Low complexity" evidence="1">
    <location>
        <begin position="330"/>
        <end position="339"/>
    </location>
</feature>
<reference evidence="2 3" key="1">
    <citation type="submission" date="2023-08" db="EMBL/GenBank/DDBJ databases">
        <title>Black Yeasts Isolated from many extreme environments.</title>
        <authorList>
            <person name="Coleine C."/>
            <person name="Stajich J.E."/>
            <person name="Selbmann L."/>
        </authorList>
    </citation>
    <scope>NUCLEOTIDE SEQUENCE [LARGE SCALE GENOMIC DNA]</scope>
    <source>
        <strain evidence="2 3">CCFEE 5885</strain>
    </source>
</reference>
<evidence type="ECO:0000313" key="2">
    <source>
        <dbReference type="EMBL" id="KAK5075899.1"/>
    </source>
</evidence>
<evidence type="ECO:0000256" key="1">
    <source>
        <dbReference type="SAM" id="MobiDB-lite"/>
    </source>
</evidence>
<feature type="region of interest" description="Disordered" evidence="1">
    <location>
        <begin position="12"/>
        <end position="80"/>
    </location>
</feature>
<feature type="compositionally biased region" description="Basic residues" evidence="1">
    <location>
        <begin position="52"/>
        <end position="66"/>
    </location>
</feature>
<evidence type="ECO:0000313" key="3">
    <source>
        <dbReference type="Proteomes" id="UP001345013"/>
    </source>
</evidence>
<sequence length="380" mass="41312">MSFTLPSYVNVSLSGDDTSNKSPLLTPPITPLSAEDVPFRAADDDNVSLNMRKGKHTLAKNKKQSRQSRPQRGGHAYSSEISKLDSFGDTDLVWSKPMALVHRISSVSVSRGSVKTAASPRGGVDGKRVRRWTLPSKSTATRGLTPLRSTVKQATLGSSRESPAMITLRRATTNRSPQRNELTFFPEPKFGNERNGLLSYLVSTFTVTNLADMAAPLFADGKRSRTNSVGSDGAHPTLTYPAATVCTETTVEPNIAHPGHLAPKPSSRRCSVRYVAGDSSYEVIWDENDSLTTSQGSSRPSVTDRRASLAVMKLEAQLARSGPSTRRSSAESADSSSSAKQKYAQALTPEKLDQDKHDPKSRRLISAYECTREKSEPNIE</sequence>
<proteinExistence type="predicted"/>
<comment type="caution">
    <text evidence="2">The sequence shown here is derived from an EMBL/GenBank/DDBJ whole genome shotgun (WGS) entry which is preliminary data.</text>
</comment>
<feature type="region of interest" description="Disordered" evidence="1">
    <location>
        <begin position="316"/>
        <end position="380"/>
    </location>
</feature>
<feature type="compositionally biased region" description="Basic and acidic residues" evidence="1">
    <location>
        <begin position="370"/>
        <end position="380"/>
    </location>
</feature>
<dbReference type="Proteomes" id="UP001345013">
    <property type="component" value="Unassembled WGS sequence"/>
</dbReference>
<name>A0ABR0JWD7_9EURO</name>
<dbReference type="EMBL" id="JAVRRG010000235">
    <property type="protein sequence ID" value="KAK5075899.1"/>
    <property type="molecule type" value="Genomic_DNA"/>
</dbReference>
<organism evidence="2 3">
    <name type="scientific">Lithohypha guttulata</name>
    <dbReference type="NCBI Taxonomy" id="1690604"/>
    <lineage>
        <taxon>Eukaryota</taxon>
        <taxon>Fungi</taxon>
        <taxon>Dikarya</taxon>
        <taxon>Ascomycota</taxon>
        <taxon>Pezizomycotina</taxon>
        <taxon>Eurotiomycetes</taxon>
        <taxon>Chaetothyriomycetidae</taxon>
        <taxon>Chaetothyriales</taxon>
        <taxon>Trichomeriaceae</taxon>
        <taxon>Lithohypha</taxon>
    </lineage>
</organism>
<protein>
    <submittedName>
        <fullName evidence="2">Uncharacterized protein</fullName>
    </submittedName>
</protein>